<proteinExistence type="predicted"/>
<dbReference type="Gene3D" id="1.10.10.60">
    <property type="entry name" value="Homeodomain-like"/>
    <property type="match status" value="1"/>
</dbReference>
<evidence type="ECO:0000313" key="6">
    <source>
        <dbReference type="Proteomes" id="UP000612808"/>
    </source>
</evidence>
<gene>
    <name evidence="5" type="ORF">Aru02nite_23980</name>
</gene>
<name>A0A8J3N9N9_9ACTN</name>
<organism evidence="5 6">
    <name type="scientific">Actinocatenispora rupis</name>
    <dbReference type="NCBI Taxonomy" id="519421"/>
    <lineage>
        <taxon>Bacteria</taxon>
        <taxon>Bacillati</taxon>
        <taxon>Actinomycetota</taxon>
        <taxon>Actinomycetes</taxon>
        <taxon>Micromonosporales</taxon>
        <taxon>Micromonosporaceae</taxon>
        <taxon>Actinocatenispora</taxon>
    </lineage>
</organism>
<evidence type="ECO:0000313" key="5">
    <source>
        <dbReference type="EMBL" id="GID11509.1"/>
    </source>
</evidence>
<evidence type="ECO:0000256" key="3">
    <source>
        <dbReference type="ARBA" id="ARBA00023163"/>
    </source>
</evidence>
<feature type="domain" description="HTH araC/xylS-type" evidence="4">
    <location>
        <begin position="178"/>
        <end position="275"/>
    </location>
</feature>
<dbReference type="InterPro" id="IPR050204">
    <property type="entry name" value="AraC_XylS_family_regulators"/>
</dbReference>
<dbReference type="SUPFAM" id="SSF46689">
    <property type="entry name" value="Homeodomain-like"/>
    <property type="match status" value="2"/>
</dbReference>
<dbReference type="Pfam" id="PF02311">
    <property type="entry name" value="AraC_binding"/>
    <property type="match status" value="1"/>
</dbReference>
<reference evidence="5" key="1">
    <citation type="submission" date="2021-01" db="EMBL/GenBank/DDBJ databases">
        <title>Whole genome shotgun sequence of Actinocatenispora rupis NBRC 107355.</title>
        <authorList>
            <person name="Komaki H."/>
            <person name="Tamura T."/>
        </authorList>
    </citation>
    <scope>NUCLEOTIDE SEQUENCE</scope>
    <source>
        <strain evidence="5">NBRC 107355</strain>
    </source>
</reference>
<evidence type="ECO:0000259" key="4">
    <source>
        <dbReference type="PROSITE" id="PS01124"/>
    </source>
</evidence>
<dbReference type="Proteomes" id="UP000612808">
    <property type="component" value="Unassembled WGS sequence"/>
</dbReference>
<dbReference type="InterPro" id="IPR003313">
    <property type="entry name" value="AraC-bd"/>
</dbReference>
<dbReference type="PANTHER" id="PTHR46796">
    <property type="entry name" value="HTH-TYPE TRANSCRIPTIONAL ACTIVATOR RHAS-RELATED"/>
    <property type="match status" value="1"/>
</dbReference>
<keyword evidence="6" id="KW-1185">Reference proteome</keyword>
<sequence>MTVVGAVRETARYWRHPALPGIDLLRARYVSHRFTRHTHDAYAIGLVRLGVEEYRYRGGLERAGAGGIPIVNPDMVHTGHAGVPDGWAYRMLYPTVPVVRSVADELGLPPGTPWFPTSIVYEPELARTLLAAHRAADAGDALTASSLTRLLLARLLSGYAAHRPAVPAATSAGARVAETARDVLLADLTDPPSLEDLAARLGTGPFALLRAFRGRYGMPPHTWLTQQRVSTARTLLDAGVRPADAALRVGFVDQAHLSRHFRRILGVPPGAYQRGRSPDVADGAAGTGRRIVQETGSGSALPSGT</sequence>
<dbReference type="InterPro" id="IPR037923">
    <property type="entry name" value="HTH-like"/>
</dbReference>
<keyword evidence="3" id="KW-0804">Transcription</keyword>
<dbReference type="PROSITE" id="PS01124">
    <property type="entry name" value="HTH_ARAC_FAMILY_2"/>
    <property type="match status" value="1"/>
</dbReference>
<evidence type="ECO:0000256" key="2">
    <source>
        <dbReference type="ARBA" id="ARBA00023125"/>
    </source>
</evidence>
<dbReference type="PANTHER" id="PTHR46796:SF2">
    <property type="entry name" value="TRANSCRIPTIONAL REGULATORY PROTEIN"/>
    <property type="match status" value="1"/>
</dbReference>
<protein>
    <submittedName>
        <fullName evidence="5">Transcriptional regulator</fullName>
    </submittedName>
</protein>
<dbReference type="InterPro" id="IPR018060">
    <property type="entry name" value="HTH_AraC"/>
</dbReference>
<dbReference type="Pfam" id="PF12833">
    <property type="entry name" value="HTH_18"/>
    <property type="match status" value="1"/>
</dbReference>
<dbReference type="AlphaFoldDB" id="A0A8J3N9N9"/>
<evidence type="ECO:0000256" key="1">
    <source>
        <dbReference type="ARBA" id="ARBA00023015"/>
    </source>
</evidence>
<dbReference type="InterPro" id="IPR009057">
    <property type="entry name" value="Homeodomain-like_sf"/>
</dbReference>
<accession>A0A8J3N9N9</accession>
<dbReference type="GO" id="GO:0003700">
    <property type="term" value="F:DNA-binding transcription factor activity"/>
    <property type="evidence" value="ECO:0007669"/>
    <property type="project" value="InterPro"/>
</dbReference>
<keyword evidence="2" id="KW-0238">DNA-binding</keyword>
<comment type="caution">
    <text evidence="5">The sequence shown here is derived from an EMBL/GenBank/DDBJ whole genome shotgun (WGS) entry which is preliminary data.</text>
</comment>
<dbReference type="GO" id="GO:0043565">
    <property type="term" value="F:sequence-specific DNA binding"/>
    <property type="evidence" value="ECO:0007669"/>
    <property type="project" value="InterPro"/>
</dbReference>
<keyword evidence="1" id="KW-0805">Transcription regulation</keyword>
<dbReference type="EMBL" id="BOMB01000012">
    <property type="protein sequence ID" value="GID11509.1"/>
    <property type="molecule type" value="Genomic_DNA"/>
</dbReference>
<dbReference type="SUPFAM" id="SSF51215">
    <property type="entry name" value="Regulatory protein AraC"/>
    <property type="match status" value="1"/>
</dbReference>
<dbReference type="SMART" id="SM00342">
    <property type="entry name" value="HTH_ARAC"/>
    <property type="match status" value="1"/>
</dbReference>